<comment type="similarity">
    <text evidence="2">Belongs to the FAD-binding oxidoreductase/transferase type 4 family.</text>
</comment>
<dbReference type="Gene3D" id="3.30.70.2190">
    <property type="match status" value="1"/>
</dbReference>
<dbReference type="FunFam" id="1.10.45.10:FF:000001">
    <property type="entry name" value="D-lactate dehydrogenase mitochondrial"/>
    <property type="match status" value="1"/>
</dbReference>
<dbReference type="InterPro" id="IPR016166">
    <property type="entry name" value="FAD-bd_PCMH"/>
</dbReference>
<evidence type="ECO:0000259" key="5">
    <source>
        <dbReference type="PROSITE" id="PS51387"/>
    </source>
</evidence>
<dbReference type="InterPro" id="IPR004113">
    <property type="entry name" value="FAD-bd_oxidored_4_C"/>
</dbReference>
<dbReference type="Gene3D" id="3.30.43.10">
    <property type="entry name" value="Uridine Diphospho-n-acetylenolpyruvylglucosamine Reductase, domain 2"/>
    <property type="match status" value="1"/>
</dbReference>
<dbReference type="InterPro" id="IPR016169">
    <property type="entry name" value="FAD-bd_PCMH_sub2"/>
</dbReference>
<proteinExistence type="inferred from homology"/>
<dbReference type="GO" id="GO:0071949">
    <property type="term" value="F:FAD binding"/>
    <property type="evidence" value="ECO:0007669"/>
    <property type="project" value="InterPro"/>
</dbReference>
<dbReference type="GO" id="GO:0003824">
    <property type="term" value="F:catalytic activity"/>
    <property type="evidence" value="ECO:0007669"/>
    <property type="project" value="InterPro"/>
</dbReference>
<comment type="caution">
    <text evidence="6">The sequence shown here is derived from an EMBL/GenBank/DDBJ whole genome shotgun (WGS) entry which is preliminary data.</text>
</comment>
<dbReference type="InterPro" id="IPR036318">
    <property type="entry name" value="FAD-bd_PCMH-like_sf"/>
</dbReference>
<dbReference type="InterPro" id="IPR051264">
    <property type="entry name" value="FAD-oxidored/transferase_4"/>
</dbReference>
<dbReference type="Gene3D" id="3.30.465.10">
    <property type="match status" value="1"/>
</dbReference>
<comment type="cofactor">
    <cofactor evidence="1">
        <name>FAD</name>
        <dbReference type="ChEBI" id="CHEBI:57692"/>
    </cofactor>
</comment>
<dbReference type="InterPro" id="IPR016164">
    <property type="entry name" value="FAD-linked_Oxase-like_C"/>
</dbReference>
<keyword evidence="3" id="KW-0285">Flavoprotein</keyword>
<protein>
    <recommendedName>
        <fullName evidence="5">FAD-binding PCMH-type domain-containing protein</fullName>
    </recommendedName>
</protein>
<evidence type="ECO:0000256" key="1">
    <source>
        <dbReference type="ARBA" id="ARBA00001974"/>
    </source>
</evidence>
<dbReference type="SUPFAM" id="SSF56176">
    <property type="entry name" value="FAD-binding/transporter-associated domain-like"/>
    <property type="match status" value="1"/>
</dbReference>
<dbReference type="Gene3D" id="1.10.45.10">
    <property type="entry name" value="Vanillyl-alcohol Oxidase, Chain A, domain 4"/>
    <property type="match status" value="1"/>
</dbReference>
<dbReference type="PROSITE" id="PS51387">
    <property type="entry name" value="FAD_PCMH"/>
    <property type="match status" value="1"/>
</dbReference>
<sequence length="473" mass="50339">MTLNPADPAFEAALRADLSPDVFREVEPRYLEEPRGLYAGKSAVLALPRTVEEVATLIRHANAARVGVIPYGGGTGLVGGQVAESGPAPLILSLERMNKLRAVYPDENVLVAEAGMILSDVQAAAETADRLFPLTLAAQGSARIGGNLATNAGGTGVLRYGNARDLCLGLEAVLPDGQIWNGLTRLRKNNTGYDLRHLLVGAEGTLGVITAAALKLFPRPAKTGTALLVVNSPAAALKLLSLARSQLGEMISAFEIMNGVGLDFLTEKMPELRQPFDTPPEWSVLIELGLSGELDPMASLETLFAAAFEADLVTDGLIAQSQQQSEDFWAVREMMPHANRQIGSISSHDISVPLGALPEFIIRAGEKVTALGDFRINCFGHVGDGNLHYNVFPVQGRSREDHLDDRGAIKAAIHDLVHELGGSISAEHGIGRLKVKDLERYSDPAKLSALHAIKAALDPKGIMNPGAMFPAPE</sequence>
<dbReference type="InterPro" id="IPR016167">
    <property type="entry name" value="FAD-bd_PCMH_sub1"/>
</dbReference>
<evidence type="ECO:0000256" key="4">
    <source>
        <dbReference type="ARBA" id="ARBA00022827"/>
    </source>
</evidence>
<dbReference type="GO" id="GO:0022904">
    <property type="term" value="P:respiratory electron transport chain"/>
    <property type="evidence" value="ECO:0007669"/>
    <property type="project" value="TreeGrafter"/>
</dbReference>
<dbReference type="Pfam" id="PF01565">
    <property type="entry name" value="FAD_binding_4"/>
    <property type="match status" value="1"/>
</dbReference>
<feature type="domain" description="FAD-binding PCMH-type" evidence="5">
    <location>
        <begin position="38"/>
        <end position="219"/>
    </location>
</feature>
<dbReference type="PANTHER" id="PTHR43716">
    <property type="entry name" value="D-2-HYDROXYGLUTARATE DEHYDROGENASE, MITOCHONDRIAL"/>
    <property type="match status" value="1"/>
</dbReference>
<keyword evidence="4" id="KW-0274">FAD</keyword>
<evidence type="ECO:0000313" key="6">
    <source>
        <dbReference type="EMBL" id="KKN77341.1"/>
    </source>
</evidence>
<name>A0A0F9VV80_9ZZZZ</name>
<reference evidence="6" key="1">
    <citation type="journal article" date="2015" name="Nature">
        <title>Complex archaea that bridge the gap between prokaryotes and eukaryotes.</title>
        <authorList>
            <person name="Spang A."/>
            <person name="Saw J.H."/>
            <person name="Jorgensen S.L."/>
            <person name="Zaremba-Niedzwiedzka K."/>
            <person name="Martijn J."/>
            <person name="Lind A.E."/>
            <person name="van Eijk R."/>
            <person name="Schleper C."/>
            <person name="Guy L."/>
            <person name="Ettema T.J."/>
        </authorList>
    </citation>
    <scope>NUCLEOTIDE SEQUENCE</scope>
</reference>
<dbReference type="SUPFAM" id="SSF55103">
    <property type="entry name" value="FAD-linked oxidases, C-terminal domain"/>
    <property type="match status" value="1"/>
</dbReference>
<dbReference type="InterPro" id="IPR016171">
    <property type="entry name" value="Vanillyl_alc_oxidase_C-sub2"/>
</dbReference>
<organism evidence="6">
    <name type="scientific">marine sediment metagenome</name>
    <dbReference type="NCBI Taxonomy" id="412755"/>
    <lineage>
        <taxon>unclassified sequences</taxon>
        <taxon>metagenomes</taxon>
        <taxon>ecological metagenomes</taxon>
    </lineage>
</organism>
<dbReference type="EMBL" id="LAZR01000280">
    <property type="protein sequence ID" value="KKN77341.1"/>
    <property type="molecule type" value="Genomic_DNA"/>
</dbReference>
<dbReference type="AlphaFoldDB" id="A0A0F9VV80"/>
<accession>A0A0F9VV80</accession>
<evidence type="ECO:0000256" key="3">
    <source>
        <dbReference type="ARBA" id="ARBA00022630"/>
    </source>
</evidence>
<dbReference type="InterPro" id="IPR006094">
    <property type="entry name" value="Oxid_FAD_bind_N"/>
</dbReference>
<dbReference type="PANTHER" id="PTHR43716:SF2">
    <property type="entry name" value="BLL6224 PROTEIN"/>
    <property type="match status" value="1"/>
</dbReference>
<gene>
    <name evidence="6" type="ORF">LCGC14_0361110</name>
</gene>
<dbReference type="Pfam" id="PF02913">
    <property type="entry name" value="FAD-oxidase_C"/>
    <property type="match status" value="1"/>
</dbReference>
<dbReference type="Gene3D" id="3.30.70.2740">
    <property type="match status" value="1"/>
</dbReference>
<evidence type="ECO:0000256" key="2">
    <source>
        <dbReference type="ARBA" id="ARBA00008000"/>
    </source>
</evidence>